<proteinExistence type="predicted"/>
<keyword evidence="2" id="KW-1185">Reference proteome</keyword>
<name>A0ABC8V035_9AQUA</name>
<dbReference type="EMBL" id="CAUOFW020009503">
    <property type="protein sequence ID" value="CAK9186247.1"/>
    <property type="molecule type" value="Genomic_DNA"/>
</dbReference>
<protein>
    <submittedName>
        <fullName evidence="1">Uncharacterized protein</fullName>
    </submittedName>
</protein>
<feature type="non-terminal residue" evidence="1">
    <location>
        <position position="69"/>
    </location>
</feature>
<sequence>DSAKLRGNYYEKKLVSGGEPSTFVESLGDSVSTDDPHKDMMKACMTALNSLEDIDDATYTKRVKLLRDD</sequence>
<gene>
    <name evidence="1" type="ORF">ILEXP_LOCUS56728</name>
</gene>
<comment type="caution">
    <text evidence="1">The sequence shown here is derived from an EMBL/GenBank/DDBJ whole genome shotgun (WGS) entry which is preliminary data.</text>
</comment>
<evidence type="ECO:0000313" key="2">
    <source>
        <dbReference type="Proteomes" id="UP001642360"/>
    </source>
</evidence>
<dbReference type="Proteomes" id="UP001642360">
    <property type="component" value="Unassembled WGS sequence"/>
</dbReference>
<evidence type="ECO:0000313" key="1">
    <source>
        <dbReference type="EMBL" id="CAK9186247.1"/>
    </source>
</evidence>
<organism evidence="1 2">
    <name type="scientific">Ilex paraguariensis</name>
    <name type="common">yerba mate</name>
    <dbReference type="NCBI Taxonomy" id="185542"/>
    <lineage>
        <taxon>Eukaryota</taxon>
        <taxon>Viridiplantae</taxon>
        <taxon>Streptophyta</taxon>
        <taxon>Embryophyta</taxon>
        <taxon>Tracheophyta</taxon>
        <taxon>Spermatophyta</taxon>
        <taxon>Magnoliopsida</taxon>
        <taxon>eudicotyledons</taxon>
        <taxon>Gunneridae</taxon>
        <taxon>Pentapetalae</taxon>
        <taxon>asterids</taxon>
        <taxon>campanulids</taxon>
        <taxon>Aquifoliales</taxon>
        <taxon>Aquifoliaceae</taxon>
        <taxon>Ilex</taxon>
    </lineage>
</organism>
<accession>A0ABC8V035</accession>
<dbReference type="AlphaFoldDB" id="A0ABC8V035"/>
<feature type="non-terminal residue" evidence="1">
    <location>
        <position position="1"/>
    </location>
</feature>
<reference evidence="1 2" key="1">
    <citation type="submission" date="2024-02" db="EMBL/GenBank/DDBJ databases">
        <authorList>
            <person name="Vignale AGUSTIN F."/>
            <person name="Sosa J E."/>
            <person name="Modenutti C."/>
        </authorList>
    </citation>
    <scope>NUCLEOTIDE SEQUENCE [LARGE SCALE GENOMIC DNA]</scope>
</reference>